<feature type="domain" description="Fatty acid desaturase" evidence="3">
    <location>
        <begin position="45"/>
        <end position="286"/>
    </location>
</feature>
<feature type="transmembrane region" description="Helical" evidence="2">
    <location>
        <begin position="21"/>
        <end position="44"/>
    </location>
</feature>
<keyword evidence="2" id="KW-0472">Membrane</keyword>
<keyword evidence="2" id="KW-1133">Transmembrane helix</keyword>
<protein>
    <submittedName>
        <fullName evidence="4">Fatty acid desaturase</fullName>
    </submittedName>
</protein>
<dbReference type="Pfam" id="PF00487">
    <property type="entry name" value="FA_desaturase"/>
    <property type="match status" value="1"/>
</dbReference>
<accession>A0ABY2QES5</accession>
<name>A0ABY2QES5_9HYPH</name>
<proteinExistence type="predicted"/>
<keyword evidence="5" id="KW-1185">Reference proteome</keyword>
<dbReference type="Proteomes" id="UP000306441">
    <property type="component" value="Unassembled WGS sequence"/>
</dbReference>
<reference evidence="4 5" key="1">
    <citation type="submission" date="2019-04" db="EMBL/GenBank/DDBJ databases">
        <title>Mesorhizobium composti sp. nov., isolated from compost.</title>
        <authorList>
            <person name="Lin S.-Y."/>
            <person name="Hameed A."/>
            <person name="Hsieh Y.-T."/>
            <person name="Young C.-C."/>
        </authorList>
    </citation>
    <scope>NUCLEOTIDE SEQUENCE [LARGE SCALE GENOMIC DNA]</scope>
    <source>
        <strain evidence="4 5">CC-YTH430</strain>
    </source>
</reference>
<dbReference type="CDD" id="cd03509">
    <property type="entry name" value="DesA_FADS-like"/>
    <property type="match status" value="1"/>
</dbReference>
<gene>
    <name evidence="4" type="ORF">E6C48_01520</name>
</gene>
<feature type="transmembrane region" description="Helical" evidence="2">
    <location>
        <begin position="175"/>
        <end position="196"/>
    </location>
</feature>
<evidence type="ECO:0000313" key="4">
    <source>
        <dbReference type="EMBL" id="THF59762.1"/>
    </source>
</evidence>
<sequence length="344" mass="38894">MVPASGEGMARRRGRTGRAAAVEWPTVLLAAVCYGAWLAAGLLLWPSYPVLALVLLTFTVALQSSLTHEVLHGHPTRNALVNEAFVCLPIGLVWPYRRFKTLHLRHHADERLTDPLDDPESYYKALWMHEALPGWMQTLLKVNNTMAGRFFLGPWLSMIGFFIDDFRQAAAGDKAIRKAWLLHGIGLAIVLPLVAYGFGMPLWLYVLVPMWFGQSLIAIRTFAEHQWSEHPEGRTIIVERSPLSLLFLNNNLHFVHHKKPTVAWYSLPKLFRDDREAWLKANNGYAYANYFALLKAYAFKAKEPVVHPVLRRQPEHGRAFKPRVRARSVTGAGTAPVPAEPPKE</sequence>
<evidence type="ECO:0000256" key="2">
    <source>
        <dbReference type="SAM" id="Phobius"/>
    </source>
</evidence>
<comment type="caution">
    <text evidence="4">The sequence shown here is derived from an EMBL/GenBank/DDBJ whole genome shotgun (WGS) entry which is preliminary data.</text>
</comment>
<keyword evidence="2" id="KW-0812">Transmembrane</keyword>
<evidence type="ECO:0000313" key="5">
    <source>
        <dbReference type="Proteomes" id="UP000306441"/>
    </source>
</evidence>
<evidence type="ECO:0000256" key="1">
    <source>
        <dbReference type="SAM" id="MobiDB-lite"/>
    </source>
</evidence>
<feature type="transmembrane region" description="Helical" evidence="2">
    <location>
        <begin position="50"/>
        <end position="67"/>
    </location>
</feature>
<evidence type="ECO:0000259" key="3">
    <source>
        <dbReference type="Pfam" id="PF00487"/>
    </source>
</evidence>
<feature type="transmembrane region" description="Helical" evidence="2">
    <location>
        <begin position="79"/>
        <end position="96"/>
    </location>
</feature>
<organism evidence="4 5">
    <name type="scientific">Ollibium composti</name>
    <dbReference type="NCBI Taxonomy" id="2675109"/>
    <lineage>
        <taxon>Bacteria</taxon>
        <taxon>Pseudomonadati</taxon>
        <taxon>Pseudomonadota</taxon>
        <taxon>Alphaproteobacteria</taxon>
        <taxon>Hyphomicrobiales</taxon>
        <taxon>Phyllobacteriaceae</taxon>
        <taxon>Ollibium</taxon>
    </lineage>
</organism>
<dbReference type="InterPro" id="IPR005804">
    <property type="entry name" value="FA_desaturase_dom"/>
</dbReference>
<feature type="transmembrane region" description="Helical" evidence="2">
    <location>
        <begin position="146"/>
        <end position="163"/>
    </location>
</feature>
<dbReference type="EMBL" id="SSNY01000001">
    <property type="protein sequence ID" value="THF59762.1"/>
    <property type="molecule type" value="Genomic_DNA"/>
</dbReference>
<feature type="region of interest" description="Disordered" evidence="1">
    <location>
        <begin position="320"/>
        <end position="344"/>
    </location>
</feature>